<dbReference type="InterPro" id="IPR039424">
    <property type="entry name" value="SBP_5"/>
</dbReference>
<dbReference type="FunCoup" id="A0A1M6M519">
    <property type="interactions" value="152"/>
</dbReference>
<dbReference type="PANTHER" id="PTHR30290">
    <property type="entry name" value="PERIPLASMIC BINDING COMPONENT OF ABC TRANSPORTER"/>
    <property type="match status" value="1"/>
</dbReference>
<dbReference type="AlphaFoldDB" id="A0A1M6M519"/>
<dbReference type="PIRSF" id="PIRSF002741">
    <property type="entry name" value="MppA"/>
    <property type="match status" value="1"/>
</dbReference>
<dbReference type="Pfam" id="PF00496">
    <property type="entry name" value="SBP_bac_5"/>
    <property type="match status" value="1"/>
</dbReference>
<evidence type="ECO:0000313" key="7">
    <source>
        <dbReference type="Proteomes" id="UP000184510"/>
    </source>
</evidence>
<dbReference type="CDD" id="cd08504">
    <property type="entry name" value="PBP2_OppA"/>
    <property type="match status" value="1"/>
</dbReference>
<protein>
    <submittedName>
        <fullName evidence="6">Oligopeptide transport system substrate-binding protein</fullName>
    </submittedName>
</protein>
<dbReference type="PROSITE" id="PS51257">
    <property type="entry name" value="PROKAR_LIPOPROTEIN"/>
    <property type="match status" value="1"/>
</dbReference>
<accession>A0A1M6M519</accession>
<dbReference type="InterPro" id="IPR000914">
    <property type="entry name" value="SBP_5_dom"/>
</dbReference>
<dbReference type="SUPFAM" id="SSF53850">
    <property type="entry name" value="Periplasmic binding protein-like II"/>
    <property type="match status" value="1"/>
</dbReference>
<dbReference type="InParanoid" id="A0A1M6M519"/>
<dbReference type="GO" id="GO:1904680">
    <property type="term" value="F:peptide transmembrane transporter activity"/>
    <property type="evidence" value="ECO:0007669"/>
    <property type="project" value="TreeGrafter"/>
</dbReference>
<dbReference type="Gene3D" id="3.10.105.10">
    <property type="entry name" value="Dipeptide-binding Protein, Domain 3"/>
    <property type="match status" value="1"/>
</dbReference>
<proteinExistence type="inferred from homology"/>
<evidence type="ECO:0000256" key="2">
    <source>
        <dbReference type="ARBA" id="ARBA00005695"/>
    </source>
</evidence>
<dbReference type="GO" id="GO:0030288">
    <property type="term" value="C:outer membrane-bounded periplasmic space"/>
    <property type="evidence" value="ECO:0007669"/>
    <property type="project" value="UniProtKB-ARBA"/>
</dbReference>
<feature type="domain" description="Solute-binding protein family 5" evidence="5">
    <location>
        <begin position="80"/>
        <end position="544"/>
    </location>
</feature>
<dbReference type="STRING" id="1123071.SAMN02745181_2607"/>
<dbReference type="RefSeq" id="WP_143184178.1">
    <property type="nucleotide sequence ID" value="NZ_FQYR01000004.1"/>
</dbReference>
<dbReference type="OrthoDB" id="137511at2"/>
<evidence type="ECO:0000313" key="6">
    <source>
        <dbReference type="EMBL" id="SHJ78574.1"/>
    </source>
</evidence>
<organism evidence="6 7">
    <name type="scientific">Rubritalea squalenifaciens DSM 18772</name>
    <dbReference type="NCBI Taxonomy" id="1123071"/>
    <lineage>
        <taxon>Bacteria</taxon>
        <taxon>Pseudomonadati</taxon>
        <taxon>Verrucomicrobiota</taxon>
        <taxon>Verrucomicrobiia</taxon>
        <taxon>Verrucomicrobiales</taxon>
        <taxon>Rubritaleaceae</taxon>
        <taxon>Rubritalea</taxon>
    </lineage>
</organism>
<keyword evidence="3" id="KW-0813">Transport</keyword>
<name>A0A1M6M519_9BACT</name>
<keyword evidence="7" id="KW-1185">Reference proteome</keyword>
<sequence length="625" mass="71292">MRFLTSILATGLAFSLLSSCQKETQITTANREDILIMGNGNEPKGLDPHRVSGVTESKILRALFEGLVQDDPVHDKSQLPGAAESWTHNEDKSVWTFNLRKNAKWSDGTPVTSEDFVFAYHRMLRPETASPFVEMLYFLKNAKQYNRSELGFILCGQDPNFPVKWDTLKEIAFQPSEDAENQYAKTGLDNLELKDLESIKANLASFPWPDTISTETQNLILDRLIEYRQAEGVDLWDKAHVGVTALDEYTLKLELRGPTTFLPQLTKHFTWYPVPKHLIMDLGKGDMSAYFTEWTSPENMVSNGPFQLKSWRMNHSVDTERNPHYWDAENVKLDGVRFLPINNLYTEARMFMDEQVHITSGLPSEVIDEIKVKQPELLRQDIYVGCIFYRCNTKRKPLDDVRVREALSLCIDKNTISEKILRGYKPAYAITPPMEGYDPPHVIDYDIEKARKLLADAGYPNGEGFPRIKILIASRETARTMAEAVQASFLENLNINVEIENKEWAAYLTAMHEGDYDIAGGGWIGDYLDPLTFLEMWTEGNANNNTGFADANFEGKLKEAGKIADEEARFTKLQEAERIFLESHAIMPVAWYSRNYLIHPAVKNYTPLLLDNHPYKQIELIPAAK</sequence>
<dbReference type="PANTHER" id="PTHR30290:SF10">
    <property type="entry name" value="PERIPLASMIC OLIGOPEPTIDE-BINDING PROTEIN-RELATED"/>
    <property type="match status" value="1"/>
</dbReference>
<dbReference type="InterPro" id="IPR030678">
    <property type="entry name" value="Peptide/Ni-bd"/>
</dbReference>
<keyword evidence="4" id="KW-0732">Signal</keyword>
<evidence type="ECO:0000256" key="3">
    <source>
        <dbReference type="ARBA" id="ARBA00022448"/>
    </source>
</evidence>
<gene>
    <name evidence="6" type="ORF">SAMN02745181_2607</name>
</gene>
<dbReference type="Gene3D" id="3.40.190.10">
    <property type="entry name" value="Periplasmic binding protein-like II"/>
    <property type="match status" value="2"/>
</dbReference>
<dbReference type="GO" id="GO:0015833">
    <property type="term" value="P:peptide transport"/>
    <property type="evidence" value="ECO:0007669"/>
    <property type="project" value="TreeGrafter"/>
</dbReference>
<comment type="similarity">
    <text evidence="2">Belongs to the bacterial solute-binding protein 5 family.</text>
</comment>
<dbReference type="EMBL" id="FQYR01000004">
    <property type="protein sequence ID" value="SHJ78574.1"/>
    <property type="molecule type" value="Genomic_DNA"/>
</dbReference>
<dbReference type="Proteomes" id="UP000184510">
    <property type="component" value="Unassembled WGS sequence"/>
</dbReference>
<dbReference type="InterPro" id="IPR023765">
    <property type="entry name" value="SBP_5_CS"/>
</dbReference>
<comment type="subcellular location">
    <subcellularLocation>
        <location evidence="1">Cell envelope</location>
    </subcellularLocation>
</comment>
<evidence type="ECO:0000256" key="4">
    <source>
        <dbReference type="ARBA" id="ARBA00022729"/>
    </source>
</evidence>
<dbReference type="PROSITE" id="PS01040">
    <property type="entry name" value="SBP_BACTERIAL_5"/>
    <property type="match status" value="1"/>
</dbReference>
<dbReference type="GO" id="GO:0043190">
    <property type="term" value="C:ATP-binding cassette (ABC) transporter complex"/>
    <property type="evidence" value="ECO:0007669"/>
    <property type="project" value="InterPro"/>
</dbReference>
<evidence type="ECO:0000256" key="1">
    <source>
        <dbReference type="ARBA" id="ARBA00004196"/>
    </source>
</evidence>
<dbReference type="Gene3D" id="3.90.76.10">
    <property type="entry name" value="Dipeptide-binding Protein, Domain 1"/>
    <property type="match status" value="1"/>
</dbReference>
<evidence type="ECO:0000259" key="5">
    <source>
        <dbReference type="Pfam" id="PF00496"/>
    </source>
</evidence>
<reference evidence="6 7" key="1">
    <citation type="submission" date="2016-11" db="EMBL/GenBank/DDBJ databases">
        <authorList>
            <person name="Jaros S."/>
            <person name="Januszkiewicz K."/>
            <person name="Wedrychowicz H."/>
        </authorList>
    </citation>
    <scope>NUCLEOTIDE SEQUENCE [LARGE SCALE GENOMIC DNA]</scope>
    <source>
        <strain evidence="6 7">DSM 18772</strain>
    </source>
</reference>